<keyword evidence="3" id="KW-1185">Reference proteome</keyword>
<dbReference type="OrthoDB" id="10256463at2759"/>
<dbReference type="GO" id="GO:0005794">
    <property type="term" value="C:Golgi apparatus"/>
    <property type="evidence" value="ECO:0007669"/>
    <property type="project" value="InterPro"/>
</dbReference>
<feature type="transmembrane region" description="Helical" evidence="1">
    <location>
        <begin position="235"/>
        <end position="256"/>
    </location>
</feature>
<feature type="non-terminal residue" evidence="2">
    <location>
        <position position="1"/>
    </location>
</feature>
<dbReference type="PANTHER" id="PTHR12822:SF2">
    <property type="entry name" value="PROTEIN YIPF"/>
    <property type="match status" value="1"/>
</dbReference>
<organism evidence="2 3">
    <name type="scientific">Sporidiobolus salmonicolor</name>
    <name type="common">Yeast-like fungus</name>
    <name type="synonym">Sporobolomyces salmonicolor</name>
    <dbReference type="NCBI Taxonomy" id="5005"/>
    <lineage>
        <taxon>Eukaryota</taxon>
        <taxon>Fungi</taxon>
        <taxon>Dikarya</taxon>
        <taxon>Basidiomycota</taxon>
        <taxon>Pucciniomycotina</taxon>
        <taxon>Microbotryomycetes</taxon>
        <taxon>Sporidiobolales</taxon>
        <taxon>Sporidiobolaceae</taxon>
        <taxon>Sporobolomyces</taxon>
    </lineage>
</organism>
<keyword evidence="1" id="KW-0472">Membrane</keyword>
<gene>
    <name evidence="2" type="primary">SPOSA6832_03691</name>
</gene>
<keyword evidence="1" id="KW-1133">Transmembrane helix</keyword>
<dbReference type="GO" id="GO:0031267">
    <property type="term" value="F:small GTPase binding"/>
    <property type="evidence" value="ECO:0007669"/>
    <property type="project" value="InterPro"/>
</dbReference>
<accession>A0A0D6EQU0</accession>
<evidence type="ECO:0000313" key="3">
    <source>
        <dbReference type="Proteomes" id="UP000243876"/>
    </source>
</evidence>
<dbReference type="PANTHER" id="PTHR12822">
    <property type="entry name" value="PROTEIN YIPF"/>
    <property type="match status" value="1"/>
</dbReference>
<dbReference type="EMBL" id="CENE01000019">
    <property type="protein sequence ID" value="CEQ41930.1"/>
    <property type="molecule type" value="Genomic_DNA"/>
</dbReference>
<keyword evidence="1" id="KW-0812">Transmembrane</keyword>
<dbReference type="Proteomes" id="UP000243876">
    <property type="component" value="Unassembled WGS sequence"/>
</dbReference>
<feature type="transmembrane region" description="Helical" evidence="1">
    <location>
        <begin position="208"/>
        <end position="229"/>
    </location>
</feature>
<feature type="transmembrane region" description="Helical" evidence="1">
    <location>
        <begin position="268"/>
        <end position="289"/>
    </location>
</feature>
<feature type="transmembrane region" description="Helical" evidence="1">
    <location>
        <begin position="129"/>
        <end position="154"/>
    </location>
</feature>
<name>A0A0D6EQU0_SPOSA</name>
<dbReference type="InterPro" id="IPR039765">
    <property type="entry name" value="Yip5/YIPF1/YIPF2"/>
</dbReference>
<dbReference type="AlphaFoldDB" id="A0A0D6EQU0"/>
<proteinExistence type="predicted"/>
<evidence type="ECO:0000313" key="2">
    <source>
        <dbReference type="EMBL" id="CEQ41930.1"/>
    </source>
</evidence>
<reference evidence="3" key="1">
    <citation type="submission" date="2015-02" db="EMBL/GenBank/DDBJ databases">
        <authorList>
            <person name="Gon?alves P."/>
        </authorList>
    </citation>
    <scope>NUCLEOTIDE SEQUENCE [LARGE SCALE GENOMIC DNA]</scope>
</reference>
<sequence>MSRNDTLFDVDDSAHANLSFQNFGTSTVQPDVPMGRISPSASPHVRATHDFYSAEQRLGTSIEGATKSGGFLNLDFYTGYFDVDTLTVLTRCYKTLVPREDYVAEVLAGVPDLYGELCPPVSPQSRSRLTFLVVTGPFWIPTTLIFSLFLTSSLSTSISAYLAGQPYTYDFTRLGAATSVVYTYCLGLPVLIWAAIKYWAGVTERSPVEIISLYGYSSTVWVVIAWLTLIPLAPLRLFLTCAGTLLSLGFLLRNLYPILASAPNVSARLLVVVIAVLHLVMAVALWWGFMAGGTGAFDGKDLGDVAGQIGGGKGETGTGVEGNPMRWKLF</sequence>
<feature type="transmembrane region" description="Helical" evidence="1">
    <location>
        <begin position="174"/>
        <end position="196"/>
    </location>
</feature>
<dbReference type="GO" id="GO:0016192">
    <property type="term" value="P:vesicle-mediated transport"/>
    <property type="evidence" value="ECO:0007669"/>
    <property type="project" value="InterPro"/>
</dbReference>
<evidence type="ECO:0000256" key="1">
    <source>
        <dbReference type="SAM" id="Phobius"/>
    </source>
</evidence>
<protein>
    <submittedName>
        <fullName evidence="2">SPOSA6832_03691-mRNA-1:cds</fullName>
    </submittedName>
</protein>